<accession>A0A5C3NQR1</accession>
<organism evidence="1 2">
    <name type="scientific">Polyporus arcularius HHB13444</name>
    <dbReference type="NCBI Taxonomy" id="1314778"/>
    <lineage>
        <taxon>Eukaryota</taxon>
        <taxon>Fungi</taxon>
        <taxon>Dikarya</taxon>
        <taxon>Basidiomycota</taxon>
        <taxon>Agaricomycotina</taxon>
        <taxon>Agaricomycetes</taxon>
        <taxon>Polyporales</taxon>
        <taxon>Polyporaceae</taxon>
        <taxon>Polyporus</taxon>
    </lineage>
</organism>
<dbReference type="AlphaFoldDB" id="A0A5C3NQR1"/>
<keyword evidence="2" id="KW-1185">Reference proteome</keyword>
<dbReference type="Proteomes" id="UP000308197">
    <property type="component" value="Unassembled WGS sequence"/>
</dbReference>
<dbReference type="InParanoid" id="A0A5C3NQR1"/>
<name>A0A5C3NQR1_9APHY</name>
<proteinExistence type="predicted"/>
<reference evidence="1 2" key="1">
    <citation type="journal article" date="2019" name="Nat. Ecol. Evol.">
        <title>Megaphylogeny resolves global patterns of mushroom evolution.</title>
        <authorList>
            <person name="Varga T."/>
            <person name="Krizsan K."/>
            <person name="Foldi C."/>
            <person name="Dima B."/>
            <person name="Sanchez-Garcia M."/>
            <person name="Sanchez-Ramirez S."/>
            <person name="Szollosi G.J."/>
            <person name="Szarkandi J.G."/>
            <person name="Papp V."/>
            <person name="Albert L."/>
            <person name="Andreopoulos W."/>
            <person name="Angelini C."/>
            <person name="Antonin V."/>
            <person name="Barry K.W."/>
            <person name="Bougher N.L."/>
            <person name="Buchanan P."/>
            <person name="Buyck B."/>
            <person name="Bense V."/>
            <person name="Catcheside P."/>
            <person name="Chovatia M."/>
            <person name="Cooper J."/>
            <person name="Damon W."/>
            <person name="Desjardin D."/>
            <person name="Finy P."/>
            <person name="Geml J."/>
            <person name="Haridas S."/>
            <person name="Hughes K."/>
            <person name="Justo A."/>
            <person name="Karasinski D."/>
            <person name="Kautmanova I."/>
            <person name="Kiss B."/>
            <person name="Kocsube S."/>
            <person name="Kotiranta H."/>
            <person name="LaButti K.M."/>
            <person name="Lechner B.E."/>
            <person name="Liimatainen K."/>
            <person name="Lipzen A."/>
            <person name="Lukacs Z."/>
            <person name="Mihaltcheva S."/>
            <person name="Morgado L.N."/>
            <person name="Niskanen T."/>
            <person name="Noordeloos M.E."/>
            <person name="Ohm R.A."/>
            <person name="Ortiz-Santana B."/>
            <person name="Ovrebo C."/>
            <person name="Racz N."/>
            <person name="Riley R."/>
            <person name="Savchenko A."/>
            <person name="Shiryaev A."/>
            <person name="Soop K."/>
            <person name="Spirin V."/>
            <person name="Szebenyi C."/>
            <person name="Tomsovsky M."/>
            <person name="Tulloss R.E."/>
            <person name="Uehling J."/>
            <person name="Grigoriev I.V."/>
            <person name="Vagvolgyi C."/>
            <person name="Papp T."/>
            <person name="Martin F.M."/>
            <person name="Miettinen O."/>
            <person name="Hibbett D.S."/>
            <person name="Nagy L.G."/>
        </authorList>
    </citation>
    <scope>NUCLEOTIDE SEQUENCE [LARGE SCALE GENOMIC DNA]</scope>
    <source>
        <strain evidence="1 2">HHB13444</strain>
    </source>
</reference>
<gene>
    <name evidence="1" type="ORF">K466DRAFT_505127</name>
</gene>
<sequence>MADVSVASSGFIGLRHEQQAADRRSISLTELLSSPEWQLKRWDGKYVQCLLPSFTTLTHPDRDCIPVLDKHGRVIALLAGHPNDPRWVVDVNDEFDKVMQVVHEAYRFPPDVSQNRRGGFATVSCGVSQGGGQTKPGNFALSAHNRAVWDALFKLKVVRRVANFANTAMNVFAPDMSAFYGNTLDAVCDADPKLKRNMSNNAFAAASINLGPNAVSYVHTDHLNLAWGWCAITAIGQFDATAGGHLILWDLRMVIEFPPGSTILIPSAILRHSNVALADPANERRSAFLQYSAGALFQWVECGHQTQKSFLAAGRTFLQSGKQRWAKGVSMFSLWEDLKARVCTST</sequence>
<evidence type="ECO:0000313" key="2">
    <source>
        <dbReference type="Proteomes" id="UP000308197"/>
    </source>
</evidence>
<dbReference type="Gene3D" id="3.60.130.30">
    <property type="match status" value="1"/>
</dbReference>
<evidence type="ECO:0000313" key="1">
    <source>
        <dbReference type="EMBL" id="TFK79714.1"/>
    </source>
</evidence>
<protein>
    <submittedName>
        <fullName evidence="1">Uncharacterized protein</fullName>
    </submittedName>
</protein>
<dbReference type="STRING" id="1314778.A0A5C3NQR1"/>
<dbReference type="EMBL" id="ML211952">
    <property type="protein sequence ID" value="TFK79714.1"/>
    <property type="molecule type" value="Genomic_DNA"/>
</dbReference>